<feature type="region of interest" description="Disordered" evidence="1">
    <location>
        <begin position="214"/>
        <end position="243"/>
    </location>
</feature>
<feature type="compositionally biased region" description="Basic and acidic residues" evidence="1">
    <location>
        <begin position="336"/>
        <end position="345"/>
    </location>
</feature>
<evidence type="ECO:0000256" key="1">
    <source>
        <dbReference type="SAM" id="MobiDB-lite"/>
    </source>
</evidence>
<dbReference type="Proteomes" id="UP000712600">
    <property type="component" value="Unassembled WGS sequence"/>
</dbReference>
<name>A0A8S9MYA7_BRACR</name>
<feature type="compositionally biased region" description="Basic and acidic residues" evidence="1">
    <location>
        <begin position="218"/>
        <end position="230"/>
    </location>
</feature>
<sequence length="403" mass="47328">MPKIDFARLNALRPQPKPSDNPQEATSLHSDDSAASMEIDRVPMGRSMRKRKEKVAKHLKRGANEKEMESFQKRVFMIPLEKPFEEAYFTHRLWMFFRETRETEEDIRIMFCEGREKMKKRITLKKKSDPEKFVIPCTVKGGAFHGIIHLCGLFSEELMRNHKRPRGELVDSRSNVQYANQPVMPDAHRSSSCHCGAEYETKYSASIETHTATSIDSAHQKSIDSPKDESVDSSPSNWENDYYNPTIATHTRETMHKEKYDEDYEEERAIEYIAILDEEDRLLHHSSWKRNAPSIDRIADDHHHESYAVEIEIHELGADELHEGFRYEELLNMQRRDETDQHRAEASGGRTRFHHPIDIYNNKSTDNHRRTSVDEDQPLESWRHIAEDREHNCNNEGRMAQRR</sequence>
<feature type="region of interest" description="Disordered" evidence="1">
    <location>
        <begin position="336"/>
        <end position="377"/>
    </location>
</feature>
<organism evidence="2 3">
    <name type="scientific">Brassica cretica</name>
    <name type="common">Mustard</name>
    <dbReference type="NCBI Taxonomy" id="69181"/>
    <lineage>
        <taxon>Eukaryota</taxon>
        <taxon>Viridiplantae</taxon>
        <taxon>Streptophyta</taxon>
        <taxon>Embryophyta</taxon>
        <taxon>Tracheophyta</taxon>
        <taxon>Spermatophyta</taxon>
        <taxon>Magnoliopsida</taxon>
        <taxon>eudicotyledons</taxon>
        <taxon>Gunneridae</taxon>
        <taxon>Pentapetalae</taxon>
        <taxon>rosids</taxon>
        <taxon>malvids</taxon>
        <taxon>Brassicales</taxon>
        <taxon>Brassicaceae</taxon>
        <taxon>Brassiceae</taxon>
        <taxon>Brassica</taxon>
    </lineage>
</organism>
<proteinExistence type="predicted"/>
<gene>
    <name evidence="2" type="ORF">F2Q69_00052742</name>
</gene>
<protein>
    <submittedName>
        <fullName evidence="2">Uncharacterized protein</fullName>
    </submittedName>
</protein>
<feature type="region of interest" description="Disordered" evidence="1">
    <location>
        <begin position="1"/>
        <end position="51"/>
    </location>
</feature>
<accession>A0A8S9MYA7</accession>
<reference evidence="2" key="1">
    <citation type="submission" date="2019-12" db="EMBL/GenBank/DDBJ databases">
        <title>Genome sequencing and annotation of Brassica cretica.</title>
        <authorList>
            <person name="Studholme D.J."/>
            <person name="Sarris P."/>
        </authorList>
    </citation>
    <scope>NUCLEOTIDE SEQUENCE</scope>
    <source>
        <strain evidence="2">PFS-109/04</strain>
        <tissue evidence="2">Leaf</tissue>
    </source>
</reference>
<evidence type="ECO:0000313" key="3">
    <source>
        <dbReference type="Proteomes" id="UP000712600"/>
    </source>
</evidence>
<comment type="caution">
    <text evidence="2">The sequence shown here is derived from an EMBL/GenBank/DDBJ whole genome shotgun (WGS) entry which is preliminary data.</text>
</comment>
<dbReference type="EMBL" id="QGKX02002183">
    <property type="protein sequence ID" value="KAF3486399.1"/>
    <property type="molecule type" value="Genomic_DNA"/>
</dbReference>
<feature type="compositionally biased region" description="Polar residues" evidence="1">
    <location>
        <begin position="18"/>
        <end position="28"/>
    </location>
</feature>
<evidence type="ECO:0000313" key="2">
    <source>
        <dbReference type="EMBL" id="KAF3486399.1"/>
    </source>
</evidence>
<dbReference type="AlphaFoldDB" id="A0A8S9MYA7"/>